<proteinExistence type="inferred from homology"/>
<feature type="non-terminal residue" evidence="7">
    <location>
        <position position="271"/>
    </location>
</feature>
<keyword evidence="3" id="KW-0479">Metal-binding</keyword>
<evidence type="ECO:0000256" key="1">
    <source>
        <dbReference type="ARBA" id="ARBA00001946"/>
    </source>
</evidence>
<comment type="similarity">
    <text evidence="2">Belongs to the HAD-like hydrolase superfamily.</text>
</comment>
<dbReference type="SUPFAM" id="SSF56784">
    <property type="entry name" value="HAD-like"/>
    <property type="match status" value="1"/>
</dbReference>
<dbReference type="Pfam" id="PF13242">
    <property type="entry name" value="Hydrolase_like"/>
    <property type="match status" value="1"/>
</dbReference>
<dbReference type="InterPro" id="IPR023214">
    <property type="entry name" value="HAD_sf"/>
</dbReference>
<dbReference type="CDD" id="cd07509">
    <property type="entry name" value="HAD_PPase"/>
    <property type="match status" value="1"/>
</dbReference>
<evidence type="ECO:0000256" key="2">
    <source>
        <dbReference type="ARBA" id="ARBA00007958"/>
    </source>
</evidence>
<comment type="cofactor">
    <cofactor evidence="1">
        <name>Mg(2+)</name>
        <dbReference type="ChEBI" id="CHEBI:18420"/>
    </cofactor>
</comment>
<dbReference type="Pfam" id="PF13344">
    <property type="entry name" value="Hydrolase_6"/>
    <property type="match status" value="1"/>
</dbReference>
<dbReference type="PANTHER" id="PTHR19288:SF46">
    <property type="entry name" value="HALOACID DEHALOGENASE-LIKE HYDROLASE DOMAIN-CONTAINING PROTEIN 2"/>
    <property type="match status" value="1"/>
</dbReference>
<dbReference type="InterPro" id="IPR006355">
    <property type="entry name" value="LHPP/HDHD2"/>
</dbReference>
<comment type="caution">
    <text evidence="7">The sequence shown here is derived from an EMBL/GenBank/DDBJ whole genome shotgun (WGS) entry which is preliminary data.</text>
</comment>
<accession>A0A7K7V219</accession>
<dbReference type="InterPro" id="IPR036412">
    <property type="entry name" value="HAD-like_sf"/>
</dbReference>
<dbReference type="NCBIfam" id="TIGR01458">
    <property type="entry name" value="HAD-SF-IIA-hyp3"/>
    <property type="match status" value="1"/>
</dbReference>
<dbReference type="EMBL" id="VZSX01000029">
    <property type="protein sequence ID" value="NXA34676.1"/>
    <property type="molecule type" value="Genomic_DNA"/>
</dbReference>
<evidence type="ECO:0000256" key="3">
    <source>
        <dbReference type="ARBA" id="ARBA00022723"/>
    </source>
</evidence>
<name>A0A7K7V219_EUDEL</name>
<evidence type="ECO:0000256" key="5">
    <source>
        <dbReference type="ARBA" id="ARBA00023054"/>
    </source>
</evidence>
<dbReference type="GO" id="GO:0046872">
    <property type="term" value="F:metal ion binding"/>
    <property type="evidence" value="ECO:0007669"/>
    <property type="project" value="UniProtKB-KW"/>
</dbReference>
<dbReference type="AlphaFoldDB" id="A0A7K7V219"/>
<feature type="non-terminal residue" evidence="7">
    <location>
        <position position="1"/>
    </location>
</feature>
<gene>
    <name evidence="7" type="primary">Hdhd2</name>
    <name evidence="7" type="ORF">EUDELE_R10713</name>
</gene>
<dbReference type="PANTHER" id="PTHR19288">
    <property type="entry name" value="4-NITROPHENYLPHOSPHATASE-RELATED"/>
    <property type="match status" value="1"/>
</dbReference>
<dbReference type="OrthoDB" id="426235at2759"/>
<evidence type="ECO:0000256" key="6">
    <source>
        <dbReference type="ARBA" id="ARBA00039666"/>
    </source>
</evidence>
<keyword evidence="4" id="KW-0460">Magnesium</keyword>
<dbReference type="Gene3D" id="3.40.50.1000">
    <property type="entry name" value="HAD superfamily/HAD-like"/>
    <property type="match status" value="2"/>
</dbReference>
<keyword evidence="8" id="KW-1185">Reference proteome</keyword>
<organism evidence="7 8">
    <name type="scientific">Eudromia elegans</name>
    <name type="common">Elegant crested-tinamou</name>
    <dbReference type="NCBI Taxonomy" id="8805"/>
    <lineage>
        <taxon>Eukaryota</taxon>
        <taxon>Metazoa</taxon>
        <taxon>Chordata</taxon>
        <taxon>Craniata</taxon>
        <taxon>Vertebrata</taxon>
        <taxon>Euteleostomi</taxon>
        <taxon>Archelosauria</taxon>
        <taxon>Archosauria</taxon>
        <taxon>Dinosauria</taxon>
        <taxon>Saurischia</taxon>
        <taxon>Theropoda</taxon>
        <taxon>Coelurosauria</taxon>
        <taxon>Aves</taxon>
        <taxon>Palaeognathae</taxon>
        <taxon>Tinamiformes</taxon>
        <taxon>Tinamidae</taxon>
        <taxon>Eudromia</taxon>
    </lineage>
</organism>
<dbReference type="GO" id="GO:0016791">
    <property type="term" value="F:phosphatase activity"/>
    <property type="evidence" value="ECO:0007669"/>
    <property type="project" value="InterPro"/>
</dbReference>
<evidence type="ECO:0000313" key="8">
    <source>
        <dbReference type="Proteomes" id="UP000533954"/>
    </source>
</evidence>
<dbReference type="InterPro" id="IPR006357">
    <property type="entry name" value="HAD-SF_hydro_IIA"/>
</dbReference>
<keyword evidence="5" id="KW-0175">Coiled coil</keyword>
<dbReference type="FunFam" id="3.40.50.1000:FF:000452">
    <property type="entry name" value="Haloacid dehalogenase-like hydrolase domain-containing protein 2"/>
    <property type="match status" value="2"/>
</dbReference>
<protein>
    <recommendedName>
        <fullName evidence="6">Haloacid dehalogenase-like hydrolase domain-containing protein 2</fullName>
    </recommendedName>
</protein>
<dbReference type="GO" id="GO:0005737">
    <property type="term" value="C:cytoplasm"/>
    <property type="evidence" value="ECO:0007669"/>
    <property type="project" value="TreeGrafter"/>
</dbReference>
<evidence type="ECO:0000313" key="7">
    <source>
        <dbReference type="EMBL" id="NXA34676.1"/>
    </source>
</evidence>
<reference evidence="7 8" key="1">
    <citation type="submission" date="2019-09" db="EMBL/GenBank/DDBJ databases">
        <title>Bird 10,000 Genomes (B10K) Project - Family phase.</title>
        <authorList>
            <person name="Zhang G."/>
        </authorList>
    </citation>
    <scope>NUCLEOTIDE SEQUENCE [LARGE SCALE GENOMIC DNA]</scope>
    <source>
        <strain evidence="7">B10K-LSUMZ-16893</strain>
    </source>
</reference>
<dbReference type="NCBIfam" id="TIGR01460">
    <property type="entry name" value="HAD-SF-IIA"/>
    <property type="match status" value="1"/>
</dbReference>
<sequence length="271" mass="29913">RRMAARRALKAVLVDLSGTLHVEDSAVPGAQEALKRRYYLFLFCIRLRGAPVTIRFVTNTTKECKRDLLERLTKLGFDIAENEIFTSLTAARNLLEQKQVRPLLLVDDKALPDFTGIATDDPNAVVVGLAPEHFNYEMMNRAFRLILDGAPLIAIHKARYFKKKSGLALGPGPFVTGLEYAADTKATVVGKPEGTFFLEALRGTGCVPEEAVMIGDDCRDDVGGAQDAGMRGILVRTGKYRAADEDKINPPPYLTCENFPEAVEHILKHLL</sequence>
<dbReference type="Proteomes" id="UP000533954">
    <property type="component" value="Unassembled WGS sequence"/>
</dbReference>
<evidence type="ECO:0000256" key="4">
    <source>
        <dbReference type="ARBA" id="ARBA00022842"/>
    </source>
</evidence>